<evidence type="ECO:0000313" key="4">
    <source>
        <dbReference type="Proteomes" id="UP000799424"/>
    </source>
</evidence>
<keyword evidence="3" id="KW-0378">Hydrolase</keyword>
<dbReference type="Gene3D" id="2.40.70.10">
    <property type="entry name" value="Acid Proteases"/>
    <property type="match status" value="1"/>
</dbReference>
<reference evidence="3" key="1">
    <citation type="journal article" date="2020" name="Stud. Mycol.">
        <title>101 Dothideomycetes genomes: a test case for predicting lifestyles and emergence of pathogens.</title>
        <authorList>
            <person name="Haridas S."/>
            <person name="Albert R."/>
            <person name="Binder M."/>
            <person name="Bloem J."/>
            <person name="Labutti K."/>
            <person name="Salamov A."/>
            <person name="Andreopoulos B."/>
            <person name="Baker S."/>
            <person name="Barry K."/>
            <person name="Bills G."/>
            <person name="Bluhm B."/>
            <person name="Cannon C."/>
            <person name="Castanera R."/>
            <person name="Culley D."/>
            <person name="Daum C."/>
            <person name="Ezra D."/>
            <person name="Gonzalez J."/>
            <person name="Henrissat B."/>
            <person name="Kuo A."/>
            <person name="Liang C."/>
            <person name="Lipzen A."/>
            <person name="Lutzoni F."/>
            <person name="Magnuson J."/>
            <person name="Mondo S."/>
            <person name="Nolan M."/>
            <person name="Ohm R."/>
            <person name="Pangilinan J."/>
            <person name="Park H.-J."/>
            <person name="Ramirez L."/>
            <person name="Alfaro M."/>
            <person name="Sun H."/>
            <person name="Tritt A."/>
            <person name="Yoshinaga Y."/>
            <person name="Zwiers L.-H."/>
            <person name="Turgeon B."/>
            <person name="Goodwin S."/>
            <person name="Spatafora J."/>
            <person name="Crous P."/>
            <person name="Grigoriev I."/>
        </authorList>
    </citation>
    <scope>NUCLEOTIDE SEQUENCE</scope>
    <source>
        <strain evidence="3">CBS 113818</strain>
    </source>
</reference>
<dbReference type="GO" id="GO:0006508">
    <property type="term" value="P:proteolysis"/>
    <property type="evidence" value="ECO:0007669"/>
    <property type="project" value="UniProtKB-KW"/>
</dbReference>
<organism evidence="3 4">
    <name type="scientific">Ophiobolus disseminans</name>
    <dbReference type="NCBI Taxonomy" id="1469910"/>
    <lineage>
        <taxon>Eukaryota</taxon>
        <taxon>Fungi</taxon>
        <taxon>Dikarya</taxon>
        <taxon>Ascomycota</taxon>
        <taxon>Pezizomycotina</taxon>
        <taxon>Dothideomycetes</taxon>
        <taxon>Pleosporomycetidae</taxon>
        <taxon>Pleosporales</taxon>
        <taxon>Pleosporineae</taxon>
        <taxon>Phaeosphaeriaceae</taxon>
        <taxon>Ophiobolus</taxon>
    </lineage>
</organism>
<dbReference type="EMBL" id="MU006232">
    <property type="protein sequence ID" value="KAF2823292.1"/>
    <property type="molecule type" value="Genomic_DNA"/>
</dbReference>
<evidence type="ECO:0000259" key="2">
    <source>
        <dbReference type="PROSITE" id="PS51767"/>
    </source>
</evidence>
<keyword evidence="4" id="KW-1185">Reference proteome</keyword>
<dbReference type="PANTHER" id="PTHR47966">
    <property type="entry name" value="BETA-SITE APP-CLEAVING ENZYME, ISOFORM A-RELATED"/>
    <property type="match status" value="1"/>
</dbReference>
<sequence>MGELSFGALPHNVTRSELIEVPLNNTRRGAGDELWDFYMSNGWQVGVRNVSMTTSFREEELLPVLEDFRHIAVISTSYPYIGLPLKAVCKAEALMGLADRHTWVDCATRSSLPDLVFDFGPRKRITLTPTDYLLEVWDEIYKKRKCVSTFDSMDGDGAILLGSPFLNGLISVFDAGRESVWFGKRE</sequence>
<dbReference type="Proteomes" id="UP000799424">
    <property type="component" value="Unassembled WGS sequence"/>
</dbReference>
<dbReference type="InterPro" id="IPR033121">
    <property type="entry name" value="PEPTIDASE_A1"/>
</dbReference>
<dbReference type="GO" id="GO:0000324">
    <property type="term" value="C:fungal-type vacuole"/>
    <property type="evidence" value="ECO:0007669"/>
    <property type="project" value="TreeGrafter"/>
</dbReference>
<keyword evidence="3" id="KW-0645">Protease</keyword>
<dbReference type="AlphaFoldDB" id="A0A6A6ZQE6"/>
<dbReference type="InterPro" id="IPR001461">
    <property type="entry name" value="Aspartic_peptidase_A1"/>
</dbReference>
<feature type="domain" description="Peptidase A1" evidence="2">
    <location>
        <begin position="1"/>
        <end position="183"/>
    </location>
</feature>
<dbReference type="SUPFAM" id="SSF50630">
    <property type="entry name" value="Acid proteases"/>
    <property type="match status" value="1"/>
</dbReference>
<dbReference type="PANTHER" id="PTHR47966:SF51">
    <property type="entry name" value="BETA-SITE APP-CLEAVING ENZYME, ISOFORM A-RELATED"/>
    <property type="match status" value="1"/>
</dbReference>
<name>A0A6A6ZQE6_9PLEO</name>
<protein>
    <submittedName>
        <fullName evidence="3">Acid protease</fullName>
    </submittedName>
</protein>
<evidence type="ECO:0000256" key="1">
    <source>
        <dbReference type="ARBA" id="ARBA00007447"/>
    </source>
</evidence>
<dbReference type="InterPro" id="IPR021109">
    <property type="entry name" value="Peptidase_aspartic_dom_sf"/>
</dbReference>
<proteinExistence type="inferred from homology"/>
<accession>A0A6A6ZQE6</accession>
<dbReference type="GO" id="GO:0004190">
    <property type="term" value="F:aspartic-type endopeptidase activity"/>
    <property type="evidence" value="ECO:0007669"/>
    <property type="project" value="InterPro"/>
</dbReference>
<gene>
    <name evidence="3" type="ORF">CC86DRAFT_65681</name>
</gene>
<dbReference type="Pfam" id="PF00026">
    <property type="entry name" value="Asp"/>
    <property type="match status" value="1"/>
</dbReference>
<dbReference type="PROSITE" id="PS51767">
    <property type="entry name" value="PEPTIDASE_A1"/>
    <property type="match status" value="1"/>
</dbReference>
<dbReference type="OrthoDB" id="771136at2759"/>
<evidence type="ECO:0000313" key="3">
    <source>
        <dbReference type="EMBL" id="KAF2823292.1"/>
    </source>
</evidence>
<comment type="similarity">
    <text evidence="1">Belongs to the peptidase A1 family.</text>
</comment>